<gene>
    <name evidence="1" type="ORF">SCALOS_LOCUS2995</name>
</gene>
<name>A0ACA9KXT3_9GLOM</name>
<dbReference type="Proteomes" id="UP000789860">
    <property type="component" value="Unassembled WGS sequence"/>
</dbReference>
<evidence type="ECO:0000313" key="2">
    <source>
        <dbReference type="Proteomes" id="UP000789860"/>
    </source>
</evidence>
<protein>
    <submittedName>
        <fullName evidence="1">3809_t:CDS:1</fullName>
    </submittedName>
</protein>
<evidence type="ECO:0000313" key="1">
    <source>
        <dbReference type="EMBL" id="CAG8495061.1"/>
    </source>
</evidence>
<reference evidence="1" key="1">
    <citation type="submission" date="2021-06" db="EMBL/GenBank/DDBJ databases">
        <authorList>
            <person name="Kallberg Y."/>
            <person name="Tangrot J."/>
            <person name="Rosling A."/>
        </authorList>
    </citation>
    <scope>NUCLEOTIDE SEQUENCE</scope>
    <source>
        <strain evidence="1">AU212A</strain>
    </source>
</reference>
<dbReference type="EMBL" id="CAJVPM010002950">
    <property type="protein sequence ID" value="CAG8495061.1"/>
    <property type="molecule type" value="Genomic_DNA"/>
</dbReference>
<proteinExistence type="predicted"/>
<feature type="non-terminal residue" evidence="1">
    <location>
        <position position="1"/>
    </location>
</feature>
<keyword evidence="2" id="KW-1185">Reference proteome</keyword>
<organism evidence="1 2">
    <name type="scientific">Scutellospora calospora</name>
    <dbReference type="NCBI Taxonomy" id="85575"/>
    <lineage>
        <taxon>Eukaryota</taxon>
        <taxon>Fungi</taxon>
        <taxon>Fungi incertae sedis</taxon>
        <taxon>Mucoromycota</taxon>
        <taxon>Glomeromycotina</taxon>
        <taxon>Glomeromycetes</taxon>
        <taxon>Diversisporales</taxon>
        <taxon>Gigasporaceae</taxon>
        <taxon>Scutellospora</taxon>
    </lineage>
</organism>
<accession>A0ACA9KXT3</accession>
<comment type="caution">
    <text evidence="1">The sequence shown here is derived from an EMBL/GenBank/DDBJ whole genome shotgun (WGS) entry which is preliminary data.</text>
</comment>
<sequence length="48" mass="5052">NISVAAQASILSLILSKSFLIAALMLCSNVCQSSSRNHTHADYVASTN</sequence>